<dbReference type="EMBL" id="LN649229">
    <property type="protein sequence ID" value="CEI65100.1"/>
    <property type="molecule type" value="Genomic_DNA"/>
</dbReference>
<reference evidence="2" key="1">
    <citation type="submission" date="2014-10" db="EMBL/GenBank/DDBJ databases">
        <authorList>
            <person name="King R."/>
        </authorList>
    </citation>
    <scope>NUCLEOTIDE SEQUENCE [LARGE SCALE GENOMIC DNA]</scope>
    <source>
        <strain evidence="2">A3/5</strain>
    </source>
</reference>
<organism evidence="1 2">
    <name type="scientific">Fusarium venenatum</name>
    <dbReference type="NCBI Taxonomy" id="56646"/>
    <lineage>
        <taxon>Eukaryota</taxon>
        <taxon>Fungi</taxon>
        <taxon>Dikarya</taxon>
        <taxon>Ascomycota</taxon>
        <taxon>Pezizomycotina</taxon>
        <taxon>Sordariomycetes</taxon>
        <taxon>Hypocreomycetidae</taxon>
        <taxon>Hypocreales</taxon>
        <taxon>Nectriaceae</taxon>
        <taxon>Fusarium</taxon>
    </lineage>
</organism>
<proteinExistence type="predicted"/>
<name>A0A2L2TUJ5_9HYPO</name>
<evidence type="ECO:0000313" key="1">
    <source>
        <dbReference type="EMBL" id="CEI65100.1"/>
    </source>
</evidence>
<dbReference type="OrthoDB" id="10582311at2759"/>
<dbReference type="AlphaFoldDB" id="A0A2L2TUJ5"/>
<keyword evidence="2" id="KW-1185">Reference proteome</keyword>
<accession>A0A2L2TUJ5</accession>
<sequence length="107" mass="11745">MAPRRHGSPGPNVVFLPLTAIPAPCSTNFKDKGKNKIHRLYHQFDSPTLTLPHLASSRLASHRLDQAGTYGHGQGTVRYHHGWLVLSAAPQISLVQVDFGLRGFRAV</sequence>
<protein>
    <submittedName>
        <fullName evidence="1">Uncharacterized protein</fullName>
    </submittedName>
</protein>
<evidence type="ECO:0000313" key="2">
    <source>
        <dbReference type="Proteomes" id="UP000245910"/>
    </source>
</evidence>
<dbReference type="Proteomes" id="UP000245910">
    <property type="component" value="Chromosome I"/>
</dbReference>